<keyword evidence="2" id="KW-1133">Transmembrane helix</keyword>
<reference evidence="3" key="2">
    <citation type="submission" date="2022-08" db="UniProtKB">
        <authorList>
            <consortium name="EnsemblMetazoa"/>
        </authorList>
    </citation>
    <scope>IDENTIFICATION</scope>
    <source>
        <strain evidence="3">STECLA/ALBI9_A</strain>
    </source>
</reference>
<proteinExistence type="predicted"/>
<keyword evidence="2" id="KW-0812">Transmembrane</keyword>
<sequence length="128" mass="14412">MKHQQVVPDYAAMLQTSGTCLCLVFCGWILFKLVHAVFWLPGYLEKNQGRLYQKLEQQHDAPSDAAEDDLLPQSKADVDGLQDANAERNAENADATIEEEQEDDELEENSDREETDSVGSESDSKKHK</sequence>
<evidence type="ECO:0000256" key="2">
    <source>
        <dbReference type="SAM" id="Phobius"/>
    </source>
</evidence>
<dbReference type="EnsemblMetazoa" id="AALB008700-RA">
    <property type="protein sequence ID" value="AALB008700-PA"/>
    <property type="gene ID" value="AALB008700"/>
</dbReference>
<protein>
    <submittedName>
        <fullName evidence="3">Uncharacterized protein</fullName>
    </submittedName>
</protein>
<reference evidence="3 4" key="1">
    <citation type="journal article" date="2017" name="G3 (Bethesda)">
        <title>The Physical Genome Mapping of Anopheles albimanus Corrected Scaffold Misassemblies and Identified Interarm Rearrangements in Genus Anopheles.</title>
        <authorList>
            <person name="Artemov G.N."/>
            <person name="Peery A.N."/>
            <person name="Jiang X."/>
            <person name="Tu Z."/>
            <person name="Stegniy V.N."/>
            <person name="Sharakhova M.V."/>
            <person name="Sharakhov I.V."/>
        </authorList>
    </citation>
    <scope>NUCLEOTIDE SEQUENCE [LARGE SCALE GENOMIC DNA]</scope>
    <source>
        <strain evidence="3 4">ALBI9_A</strain>
    </source>
</reference>
<evidence type="ECO:0000313" key="3">
    <source>
        <dbReference type="EnsemblMetazoa" id="AALB008700-PA"/>
    </source>
</evidence>
<dbReference type="VEuPathDB" id="VectorBase:AALB20_028367"/>
<dbReference type="VEuPathDB" id="VectorBase:AALB008700"/>
<dbReference type="Proteomes" id="UP000069272">
    <property type="component" value="Chromosome 2R"/>
</dbReference>
<feature type="compositionally biased region" description="Acidic residues" evidence="1">
    <location>
        <begin position="96"/>
        <end position="116"/>
    </location>
</feature>
<keyword evidence="2" id="KW-0472">Membrane</keyword>
<feature type="transmembrane region" description="Helical" evidence="2">
    <location>
        <begin position="12"/>
        <end position="40"/>
    </location>
</feature>
<evidence type="ECO:0000313" key="4">
    <source>
        <dbReference type="Proteomes" id="UP000069272"/>
    </source>
</evidence>
<feature type="region of interest" description="Disordered" evidence="1">
    <location>
        <begin position="55"/>
        <end position="128"/>
    </location>
</feature>
<evidence type="ECO:0000256" key="1">
    <source>
        <dbReference type="SAM" id="MobiDB-lite"/>
    </source>
</evidence>
<accession>A0A182FQ81</accession>
<organism evidence="3 4">
    <name type="scientific">Anopheles albimanus</name>
    <name type="common">New world malaria mosquito</name>
    <dbReference type="NCBI Taxonomy" id="7167"/>
    <lineage>
        <taxon>Eukaryota</taxon>
        <taxon>Metazoa</taxon>
        <taxon>Ecdysozoa</taxon>
        <taxon>Arthropoda</taxon>
        <taxon>Hexapoda</taxon>
        <taxon>Insecta</taxon>
        <taxon>Pterygota</taxon>
        <taxon>Neoptera</taxon>
        <taxon>Endopterygota</taxon>
        <taxon>Diptera</taxon>
        <taxon>Nematocera</taxon>
        <taxon>Culicoidea</taxon>
        <taxon>Culicidae</taxon>
        <taxon>Anophelinae</taxon>
        <taxon>Anopheles</taxon>
    </lineage>
</organism>
<keyword evidence="4" id="KW-1185">Reference proteome</keyword>
<dbReference type="AlphaFoldDB" id="A0A182FQ81"/>
<name>A0A182FQ81_ANOAL</name>